<dbReference type="GO" id="GO:0032131">
    <property type="term" value="F:alkylated DNA binding"/>
    <property type="evidence" value="ECO:0007669"/>
    <property type="project" value="TreeGrafter"/>
</dbReference>
<dbReference type="InterPro" id="IPR035451">
    <property type="entry name" value="Ada-like_dom_sf"/>
</dbReference>
<evidence type="ECO:0000256" key="9">
    <source>
        <dbReference type="ARBA" id="ARBA00023204"/>
    </source>
</evidence>
<dbReference type="GO" id="GO:0003700">
    <property type="term" value="F:DNA-binding transcription factor activity"/>
    <property type="evidence" value="ECO:0007669"/>
    <property type="project" value="InterPro"/>
</dbReference>
<dbReference type="GO" id="GO:0005737">
    <property type="term" value="C:cytoplasm"/>
    <property type="evidence" value="ECO:0007669"/>
    <property type="project" value="TreeGrafter"/>
</dbReference>
<reference evidence="12" key="1">
    <citation type="submission" date="2017-10" db="EMBL/GenBank/DDBJ databases">
        <title>Whole genome sequencing of various Bordetella species.</title>
        <authorList>
            <person name="Weigand M.R."/>
            <person name="Loparev V."/>
            <person name="Peng Y."/>
            <person name="Bowden K.E."/>
            <person name="Tondella M.L."/>
            <person name="Williams M.M."/>
        </authorList>
    </citation>
    <scope>NUCLEOTIDE SEQUENCE [LARGE SCALE GENOMIC DNA]</scope>
    <source>
        <strain evidence="12">H720</strain>
    </source>
</reference>
<dbReference type="RefSeq" id="WP_043222797.1">
    <property type="nucleotide sequence ID" value="NZ_CP012077.1"/>
</dbReference>
<keyword evidence="4" id="KW-0808">Transferase</keyword>
<evidence type="ECO:0000256" key="7">
    <source>
        <dbReference type="ARBA" id="ARBA00023159"/>
    </source>
</evidence>
<keyword evidence="4" id="KW-0489">Methyltransferase</keyword>
<dbReference type="GO" id="GO:0006307">
    <property type="term" value="P:DNA alkylation repair"/>
    <property type="evidence" value="ECO:0007669"/>
    <property type="project" value="TreeGrafter"/>
</dbReference>
<dbReference type="PROSITE" id="PS01124">
    <property type="entry name" value="HTH_ARAC_FAMILY_2"/>
    <property type="match status" value="1"/>
</dbReference>
<evidence type="ECO:0000256" key="3">
    <source>
        <dbReference type="ARBA" id="ARBA00012000"/>
    </source>
</evidence>
<dbReference type="CDD" id="cd00056">
    <property type="entry name" value="ENDO3c"/>
    <property type="match status" value="1"/>
</dbReference>
<dbReference type="InterPro" id="IPR003265">
    <property type="entry name" value="HhH-GPD_domain"/>
</dbReference>
<gene>
    <name evidence="11" type="ORF">CS347_20965</name>
</gene>
<dbReference type="GO" id="GO:0032259">
    <property type="term" value="P:methylation"/>
    <property type="evidence" value="ECO:0007669"/>
    <property type="project" value="UniProtKB-KW"/>
</dbReference>
<dbReference type="InterPro" id="IPR011257">
    <property type="entry name" value="DNA_glycosylase"/>
</dbReference>
<keyword evidence="5" id="KW-0227">DNA damage</keyword>
<dbReference type="InterPro" id="IPR009057">
    <property type="entry name" value="Homeodomain-like_sf"/>
</dbReference>
<sequence>MINDAPQAWYSAFKAKDARFDGRFFVAVSSTGIYCRPVCPAKVPKPENCSFHPTAASAEQAGYRPCLICRPELAPGQARIDASASLARRAAKLLEDHCGSDATLDTLARRLGCTDRHLRRVFKAELGVSPIQYMQTARLLLAKNLLTDTDLPVLDVAMAAGFGSLRRFNALFKNRYRLVPTALRRRKRGEPASALTLTLSYRPPYQWDAILGFLASRAIPGVEHIDNARYARAVAIDDPGGKTHTGWIRIGHLPKKNALELQASLSLLPVLPVVLARVRHLFDLGCDPQAVHQGLSAMNTLAPGLQTLGTRLPGSFDPFEMAVRAVLGQQITVGAARTLASRMVSHYGHPVPTGIAGLSHAFPSPRRLLSLPGDIEDHLGPLGIIRSRARTLRALAQALAEHSLDFGPGAAPEEEVRKLLQLPGIGPWTAQYIAMRAMAWPDAFLPTDYGIKKALAPRSPKQMTELAESWRPWRSYATINLWNSLH</sequence>
<dbReference type="GO" id="GO:0043565">
    <property type="term" value="F:sequence-specific DNA binding"/>
    <property type="evidence" value="ECO:0007669"/>
    <property type="project" value="InterPro"/>
</dbReference>
<dbReference type="GO" id="GO:0008725">
    <property type="term" value="F:DNA-3-methyladenine glycosylase activity"/>
    <property type="evidence" value="ECO:0007669"/>
    <property type="project" value="TreeGrafter"/>
</dbReference>
<evidence type="ECO:0000256" key="5">
    <source>
        <dbReference type="ARBA" id="ARBA00022763"/>
    </source>
</evidence>
<protein>
    <recommendedName>
        <fullName evidence="3">DNA-3-methyladenine glycosylase II</fullName>
        <ecNumber evidence="3">3.2.2.21</ecNumber>
    </recommendedName>
</protein>
<name>A0AAN1RZU6_9BORD</name>
<dbReference type="Pfam" id="PF02805">
    <property type="entry name" value="Ada_Zn_binding"/>
    <property type="match status" value="1"/>
</dbReference>
<dbReference type="Gene3D" id="3.40.10.10">
    <property type="entry name" value="DNA Methylphosphotriester Repair Domain"/>
    <property type="match status" value="1"/>
</dbReference>
<dbReference type="SUPFAM" id="SSF48150">
    <property type="entry name" value="DNA-glycosylase"/>
    <property type="match status" value="1"/>
</dbReference>
<dbReference type="Pfam" id="PF12833">
    <property type="entry name" value="HTH_18"/>
    <property type="match status" value="1"/>
</dbReference>
<evidence type="ECO:0000256" key="6">
    <source>
        <dbReference type="ARBA" id="ARBA00023015"/>
    </source>
</evidence>
<dbReference type="InterPro" id="IPR037046">
    <property type="entry name" value="AlkA_N_sf"/>
</dbReference>
<dbReference type="AlphaFoldDB" id="A0AAN1RZU6"/>
<comment type="cofactor">
    <cofactor evidence="2">
        <name>Zn(2+)</name>
        <dbReference type="ChEBI" id="CHEBI:29105"/>
    </cofactor>
</comment>
<dbReference type="EC" id="3.2.2.21" evidence="3"/>
<dbReference type="SUPFAM" id="SSF57884">
    <property type="entry name" value="Ada DNA repair protein, N-terminal domain (N-Ada 10)"/>
    <property type="match status" value="1"/>
</dbReference>
<dbReference type="SUPFAM" id="SSF46689">
    <property type="entry name" value="Homeodomain-like"/>
    <property type="match status" value="2"/>
</dbReference>
<dbReference type="InterPro" id="IPR023170">
    <property type="entry name" value="HhH_base_excis_C"/>
</dbReference>
<dbReference type="InterPro" id="IPR018060">
    <property type="entry name" value="HTH_AraC"/>
</dbReference>
<dbReference type="GO" id="GO:0008270">
    <property type="term" value="F:zinc ion binding"/>
    <property type="evidence" value="ECO:0007669"/>
    <property type="project" value="InterPro"/>
</dbReference>
<dbReference type="Pfam" id="PF00730">
    <property type="entry name" value="HhH-GPD"/>
    <property type="match status" value="1"/>
</dbReference>
<organism evidence="11 12">
    <name type="scientific">Bordetella hinzii</name>
    <dbReference type="NCBI Taxonomy" id="103855"/>
    <lineage>
        <taxon>Bacteria</taxon>
        <taxon>Pseudomonadati</taxon>
        <taxon>Pseudomonadota</taxon>
        <taxon>Betaproteobacteria</taxon>
        <taxon>Burkholderiales</taxon>
        <taxon>Alcaligenaceae</taxon>
        <taxon>Bordetella</taxon>
    </lineage>
</organism>
<dbReference type="SUPFAM" id="SSF55945">
    <property type="entry name" value="TATA-box binding protein-like"/>
    <property type="match status" value="1"/>
</dbReference>
<comment type="catalytic activity">
    <reaction evidence="1">
        <text>Hydrolysis of alkylated DNA, releasing 3-methyladenine, 3-methylguanine, 7-methylguanine and 7-methyladenine.</text>
        <dbReference type="EC" id="3.2.2.21"/>
    </reaction>
</comment>
<dbReference type="InterPro" id="IPR051912">
    <property type="entry name" value="Alkylbase_DNA_Glycosylase/TA"/>
</dbReference>
<dbReference type="SMART" id="SM00478">
    <property type="entry name" value="ENDO3c"/>
    <property type="match status" value="1"/>
</dbReference>
<evidence type="ECO:0000256" key="2">
    <source>
        <dbReference type="ARBA" id="ARBA00001947"/>
    </source>
</evidence>
<dbReference type="Gene3D" id="1.10.1670.10">
    <property type="entry name" value="Helix-hairpin-Helix base-excision DNA repair enzymes (C-terminal)"/>
    <property type="match status" value="1"/>
</dbReference>
<dbReference type="Pfam" id="PF06029">
    <property type="entry name" value="AlkA_N"/>
    <property type="match status" value="1"/>
</dbReference>
<accession>A0AAN1RZU6</accession>
<dbReference type="GO" id="GO:0032993">
    <property type="term" value="C:protein-DNA complex"/>
    <property type="evidence" value="ECO:0007669"/>
    <property type="project" value="TreeGrafter"/>
</dbReference>
<dbReference type="Gene3D" id="1.10.340.30">
    <property type="entry name" value="Hypothetical protein, domain 2"/>
    <property type="match status" value="1"/>
</dbReference>
<dbReference type="GO" id="GO:0043916">
    <property type="term" value="F:DNA-7-methylguanine glycosylase activity"/>
    <property type="evidence" value="ECO:0007669"/>
    <property type="project" value="TreeGrafter"/>
</dbReference>
<evidence type="ECO:0000313" key="11">
    <source>
        <dbReference type="EMBL" id="AZW19053.1"/>
    </source>
</evidence>
<proteinExistence type="predicted"/>
<dbReference type="EMBL" id="CP024172">
    <property type="protein sequence ID" value="AZW19053.1"/>
    <property type="molecule type" value="Genomic_DNA"/>
</dbReference>
<dbReference type="Proteomes" id="UP000282741">
    <property type="component" value="Chromosome"/>
</dbReference>
<dbReference type="Gene3D" id="3.30.310.20">
    <property type="entry name" value="DNA-3-methyladenine glycosylase AlkA, N-terminal domain"/>
    <property type="match status" value="1"/>
</dbReference>
<dbReference type="SMART" id="SM01009">
    <property type="entry name" value="AlkA_N"/>
    <property type="match status" value="1"/>
</dbReference>
<keyword evidence="9" id="KW-0234">DNA repair</keyword>
<evidence type="ECO:0000256" key="8">
    <source>
        <dbReference type="ARBA" id="ARBA00023163"/>
    </source>
</evidence>
<dbReference type="PANTHER" id="PTHR43003:SF13">
    <property type="entry name" value="DNA-3-METHYLADENINE GLYCOSYLASE 2"/>
    <property type="match status" value="1"/>
</dbReference>
<evidence type="ECO:0000313" key="12">
    <source>
        <dbReference type="Proteomes" id="UP000282741"/>
    </source>
</evidence>
<dbReference type="InterPro" id="IPR010316">
    <property type="entry name" value="AlkA_N"/>
</dbReference>
<keyword evidence="8" id="KW-0804">Transcription</keyword>
<dbReference type="Gene3D" id="1.10.10.60">
    <property type="entry name" value="Homeodomain-like"/>
    <property type="match status" value="1"/>
</dbReference>
<keyword evidence="6" id="KW-0805">Transcription regulation</keyword>
<dbReference type="InterPro" id="IPR004026">
    <property type="entry name" value="Ada_DNA_repair_Zn-bd"/>
</dbReference>
<evidence type="ECO:0000256" key="1">
    <source>
        <dbReference type="ARBA" id="ARBA00000086"/>
    </source>
</evidence>
<dbReference type="PANTHER" id="PTHR43003">
    <property type="entry name" value="DNA-3-METHYLADENINE GLYCOSYLASE"/>
    <property type="match status" value="1"/>
</dbReference>
<feature type="domain" description="HTH araC/xylS-type" evidence="10">
    <location>
        <begin position="88"/>
        <end position="186"/>
    </location>
</feature>
<evidence type="ECO:0000259" key="10">
    <source>
        <dbReference type="PROSITE" id="PS01124"/>
    </source>
</evidence>
<dbReference type="GO" id="GO:0008168">
    <property type="term" value="F:methyltransferase activity"/>
    <property type="evidence" value="ECO:0007669"/>
    <property type="project" value="UniProtKB-KW"/>
</dbReference>
<dbReference type="SMART" id="SM00342">
    <property type="entry name" value="HTH_ARAC"/>
    <property type="match status" value="1"/>
</dbReference>
<evidence type="ECO:0000256" key="4">
    <source>
        <dbReference type="ARBA" id="ARBA00022603"/>
    </source>
</evidence>
<dbReference type="GO" id="GO:0006285">
    <property type="term" value="P:base-excision repair, AP site formation"/>
    <property type="evidence" value="ECO:0007669"/>
    <property type="project" value="TreeGrafter"/>
</dbReference>
<keyword evidence="7" id="KW-0010">Activator</keyword>